<dbReference type="Proteomes" id="UP001449795">
    <property type="component" value="Chromosome"/>
</dbReference>
<evidence type="ECO:0000313" key="4">
    <source>
        <dbReference type="EMBL" id="XAE41332.1"/>
    </source>
</evidence>
<dbReference type="InterPro" id="IPR035402">
    <property type="entry name" value="DgcN-like_N"/>
</dbReference>
<organism evidence="3 5">
    <name type="scientific">Nguyenibacter vanlangensis</name>
    <dbReference type="NCBI Taxonomy" id="1216886"/>
    <lineage>
        <taxon>Bacteria</taxon>
        <taxon>Pseudomonadati</taxon>
        <taxon>Pseudomonadota</taxon>
        <taxon>Alphaproteobacteria</taxon>
        <taxon>Acetobacterales</taxon>
        <taxon>Acetobacteraceae</taxon>
        <taxon>Nguyenibacter</taxon>
    </lineage>
</organism>
<proteinExistence type="predicted"/>
<dbReference type="PANTHER" id="PTHR40690:SF1">
    <property type="entry name" value="DUF1611 DOMAIN-CONTAINING PROTEIN"/>
    <property type="match status" value="1"/>
</dbReference>
<name>A0A7Y7IVQ7_9PROT</name>
<dbReference type="PIRSF" id="PIRSF026760">
    <property type="entry name" value="UCP026760"/>
    <property type="match status" value="1"/>
</dbReference>
<dbReference type="RefSeq" id="WP_176639972.1">
    <property type="nucleotide sequence ID" value="NZ_CP152276.1"/>
</dbReference>
<protein>
    <submittedName>
        <fullName evidence="3">DUF1611 domain-containing protein</fullName>
    </submittedName>
</protein>
<dbReference type="InterPro" id="IPR027417">
    <property type="entry name" value="P-loop_NTPase"/>
</dbReference>
<evidence type="ECO:0000259" key="2">
    <source>
        <dbReference type="Pfam" id="PF17396"/>
    </source>
</evidence>
<gene>
    <name evidence="4" type="ORF">AAC691_13560</name>
    <name evidence="3" type="ORF">HUK84_08840</name>
</gene>
<keyword evidence="6" id="KW-1185">Reference proteome</keyword>
<dbReference type="Pfam" id="PF07755">
    <property type="entry name" value="DUF1611"/>
    <property type="match status" value="1"/>
</dbReference>
<dbReference type="Gene3D" id="3.40.50.300">
    <property type="entry name" value="P-loop containing nucleotide triphosphate hydrolases"/>
    <property type="match status" value="1"/>
</dbReference>
<reference evidence="4 6" key="2">
    <citation type="submission" date="2024-04" db="EMBL/GenBank/DDBJ databases">
        <title>Complete genome sequence of Nguyenibacter vanlangesis HBCM-1154, a strain capable of nitrogen fixation, IAA production, and phosphorus solubilization isolated from sugarcane soil.</title>
        <authorList>
            <person name="MY HANH P."/>
        </authorList>
    </citation>
    <scope>NUCLEOTIDE SEQUENCE [LARGE SCALE GENOMIC DNA]</scope>
    <source>
        <strain evidence="4 6">HBCM 1154</strain>
    </source>
</reference>
<dbReference type="EMBL" id="JABXXP010000140">
    <property type="protein sequence ID" value="NVN11240.1"/>
    <property type="molecule type" value="Genomic_DNA"/>
</dbReference>
<accession>A0A7Y7IVQ7</accession>
<dbReference type="EMBL" id="CP152276">
    <property type="protein sequence ID" value="XAE41332.1"/>
    <property type="molecule type" value="Genomic_DNA"/>
</dbReference>
<dbReference type="InterPro" id="IPR011669">
    <property type="entry name" value="DgcN-like"/>
</dbReference>
<dbReference type="Proteomes" id="UP000534870">
    <property type="component" value="Unassembled WGS sequence"/>
</dbReference>
<dbReference type="AlphaFoldDB" id="A0A7Y7IVQ7"/>
<dbReference type="Gene3D" id="3.40.50.720">
    <property type="entry name" value="NAD(P)-binding Rossmann-like Domain"/>
    <property type="match status" value="1"/>
</dbReference>
<dbReference type="Pfam" id="PF17396">
    <property type="entry name" value="DUF1611_N"/>
    <property type="match status" value="1"/>
</dbReference>
<feature type="domain" description="D-glutamate N-acetyltransferase-like C-terminal" evidence="1">
    <location>
        <begin position="149"/>
        <end position="345"/>
    </location>
</feature>
<evidence type="ECO:0000313" key="6">
    <source>
        <dbReference type="Proteomes" id="UP001449795"/>
    </source>
</evidence>
<dbReference type="PANTHER" id="PTHR40690">
    <property type="entry name" value="GLL3100 PROTEIN"/>
    <property type="match status" value="1"/>
</dbReference>
<evidence type="ECO:0000313" key="3">
    <source>
        <dbReference type="EMBL" id="NVN11240.1"/>
    </source>
</evidence>
<reference evidence="3 5" key="1">
    <citation type="submission" date="2020-06" db="EMBL/GenBank/DDBJ databases">
        <title>Description of novel acetic acid bacteria.</title>
        <authorList>
            <person name="Sombolestani A."/>
        </authorList>
    </citation>
    <scope>NUCLEOTIDE SEQUENCE [LARGE SCALE GENOMIC DNA]</scope>
    <source>
        <strain evidence="3 5">LMG 31431</strain>
    </source>
</reference>
<dbReference type="InterPro" id="IPR035086">
    <property type="entry name" value="DgcN-like_C"/>
</dbReference>
<evidence type="ECO:0000259" key="1">
    <source>
        <dbReference type="Pfam" id="PF07755"/>
    </source>
</evidence>
<dbReference type="SUPFAM" id="SSF52540">
    <property type="entry name" value="P-loop containing nucleoside triphosphate hydrolases"/>
    <property type="match status" value="1"/>
</dbReference>
<evidence type="ECO:0000313" key="5">
    <source>
        <dbReference type="Proteomes" id="UP000534870"/>
    </source>
</evidence>
<feature type="domain" description="D-glutamate N-acetyltransferase-like N-terminal" evidence="2">
    <location>
        <begin position="65"/>
        <end position="142"/>
    </location>
</feature>
<sequence>MTPHRPALHGNSAPTASGPRSIAKPYLVFLGDAAGAAEAKTGIGVHEWAGADCLAEWRTGTIVTLGLPAMRPGEARAAGARSLLIGVSPVGGALPDGWIPHLLDALEAGLDIVSGLHQRLSDHPVIGAAARRLGRVLHDVRHADRAFTVATGRKRAGKRVLTVGTDCALGKKYTALAVTRALRGRGIDADFRATGQTGIMIAGEGVAIDAVVADFIAGAAESLSPAAPPGHWDVIEGQGALFHPAYAGVTLGLLHGSQPDALILCHDPRRRTTNWYPDYPVPGVEEAMAAYLPLARRTNPRARFVGISLNTGGMAEADAVQAAQALAPLGLPVCDPLRFGLEAVVDRLLA</sequence>